<evidence type="ECO:0000256" key="14">
    <source>
        <dbReference type="ARBA" id="ARBA00047899"/>
    </source>
</evidence>
<evidence type="ECO:0000256" key="10">
    <source>
        <dbReference type="ARBA" id="ARBA00022777"/>
    </source>
</evidence>
<dbReference type="InterPro" id="IPR021668">
    <property type="entry name" value="TAN"/>
</dbReference>
<dbReference type="PROSITE" id="PS51189">
    <property type="entry name" value="FAT"/>
    <property type="match status" value="1"/>
</dbReference>
<feature type="domain" description="PI3K/PI4K catalytic" evidence="18">
    <location>
        <begin position="2677"/>
        <end position="2992"/>
    </location>
</feature>
<feature type="compositionally biased region" description="Basic and acidic residues" evidence="17">
    <location>
        <begin position="193"/>
        <end position="202"/>
    </location>
</feature>
<keyword evidence="16" id="KW-0779">Telomere</keyword>
<evidence type="ECO:0000256" key="7">
    <source>
        <dbReference type="ARBA" id="ARBA00022679"/>
    </source>
</evidence>
<dbReference type="Gene3D" id="3.30.1010.10">
    <property type="entry name" value="Phosphatidylinositol 3-kinase Catalytic Subunit, Chain A, domain 4"/>
    <property type="match status" value="1"/>
</dbReference>
<organism evidence="21 22">
    <name type="scientific">Leucosporidium creatinivorum</name>
    <dbReference type="NCBI Taxonomy" id="106004"/>
    <lineage>
        <taxon>Eukaryota</taxon>
        <taxon>Fungi</taxon>
        <taxon>Dikarya</taxon>
        <taxon>Basidiomycota</taxon>
        <taxon>Pucciniomycotina</taxon>
        <taxon>Microbotryomycetes</taxon>
        <taxon>Leucosporidiales</taxon>
        <taxon>Leucosporidium</taxon>
    </lineage>
</organism>
<dbReference type="SMART" id="SM00146">
    <property type="entry name" value="PI3Kc"/>
    <property type="match status" value="1"/>
</dbReference>
<protein>
    <recommendedName>
        <fullName evidence="5 16">Serine/threonine-protein kinase Tel1</fullName>
        <ecNumber evidence="4 16">2.7.11.1</ecNumber>
    </recommendedName>
</protein>
<gene>
    <name evidence="21" type="ORF">BCR35DRAFT_308139</name>
</gene>
<feature type="region of interest" description="Disordered" evidence="17">
    <location>
        <begin position="918"/>
        <end position="952"/>
    </location>
</feature>
<keyword evidence="9 16" id="KW-0227">DNA damage</keyword>
<evidence type="ECO:0000256" key="16">
    <source>
        <dbReference type="RuleBase" id="RU365027"/>
    </source>
</evidence>
<dbReference type="STRING" id="106004.A0A1Y2EC36"/>
<dbReference type="InterPro" id="IPR044107">
    <property type="entry name" value="PIKKc_ATM"/>
</dbReference>
<evidence type="ECO:0000256" key="11">
    <source>
        <dbReference type="ARBA" id="ARBA00022840"/>
    </source>
</evidence>
<comment type="catalytic activity">
    <reaction evidence="14 16">
        <text>L-threonyl-[protein] + ATP = O-phospho-L-threonyl-[protein] + ADP + H(+)</text>
        <dbReference type="Rhea" id="RHEA:46608"/>
        <dbReference type="Rhea" id="RHEA-COMP:11060"/>
        <dbReference type="Rhea" id="RHEA-COMP:11605"/>
        <dbReference type="ChEBI" id="CHEBI:15378"/>
        <dbReference type="ChEBI" id="CHEBI:30013"/>
        <dbReference type="ChEBI" id="CHEBI:30616"/>
        <dbReference type="ChEBI" id="CHEBI:61977"/>
        <dbReference type="ChEBI" id="CHEBI:456216"/>
        <dbReference type="EC" id="2.7.11.1"/>
    </reaction>
</comment>
<feature type="region of interest" description="Disordered" evidence="17">
    <location>
        <begin position="2552"/>
        <end position="2575"/>
    </location>
</feature>
<dbReference type="SUPFAM" id="SSF56112">
    <property type="entry name" value="Protein kinase-like (PK-like)"/>
    <property type="match status" value="1"/>
</dbReference>
<comment type="similarity">
    <text evidence="2 16">Belongs to the PI3/PI4-kinase family. ATM subfamily.</text>
</comment>
<keyword evidence="10 16" id="KW-0418">Kinase</keyword>
<keyword evidence="16" id="KW-0158">Chromosome</keyword>
<feature type="region of interest" description="Disordered" evidence="17">
    <location>
        <begin position="2398"/>
        <end position="2430"/>
    </location>
</feature>
<evidence type="ECO:0000256" key="4">
    <source>
        <dbReference type="ARBA" id="ARBA00012513"/>
    </source>
</evidence>
<evidence type="ECO:0000256" key="15">
    <source>
        <dbReference type="ARBA" id="ARBA00048679"/>
    </source>
</evidence>
<dbReference type="Pfam" id="PF11640">
    <property type="entry name" value="TAN"/>
    <property type="match status" value="1"/>
</dbReference>
<dbReference type="EMBL" id="MCGR01000058">
    <property type="protein sequence ID" value="ORY69128.1"/>
    <property type="molecule type" value="Genomic_DNA"/>
</dbReference>
<dbReference type="GO" id="GO:0106310">
    <property type="term" value="F:protein serine kinase activity"/>
    <property type="evidence" value="ECO:0007669"/>
    <property type="project" value="RHEA"/>
</dbReference>
<dbReference type="PANTHER" id="PTHR37079:SF4">
    <property type="entry name" value="SERINE_THREONINE-PROTEIN KINASE ATM"/>
    <property type="match status" value="1"/>
</dbReference>
<evidence type="ECO:0000259" key="19">
    <source>
        <dbReference type="PROSITE" id="PS51189"/>
    </source>
</evidence>
<dbReference type="InterPro" id="IPR003152">
    <property type="entry name" value="FATC_dom"/>
</dbReference>
<dbReference type="GO" id="GO:0005524">
    <property type="term" value="F:ATP binding"/>
    <property type="evidence" value="ECO:0007669"/>
    <property type="project" value="UniProtKB-KW"/>
</dbReference>
<keyword evidence="8 16" id="KW-0547">Nucleotide-binding</keyword>
<evidence type="ECO:0000256" key="3">
    <source>
        <dbReference type="ARBA" id="ARBA00011370"/>
    </source>
</evidence>
<evidence type="ECO:0000256" key="5">
    <source>
        <dbReference type="ARBA" id="ARBA00014619"/>
    </source>
</evidence>
<dbReference type="Pfam" id="PF00454">
    <property type="entry name" value="PI3_PI4_kinase"/>
    <property type="match status" value="1"/>
</dbReference>
<comment type="subcellular location">
    <subcellularLocation>
        <location evidence="16">Chromosome</location>
        <location evidence="16">Telomere</location>
    </subcellularLocation>
    <subcellularLocation>
        <location evidence="1 16">Nucleus</location>
    </subcellularLocation>
</comment>
<dbReference type="SMART" id="SM01342">
    <property type="entry name" value="TAN"/>
    <property type="match status" value="1"/>
</dbReference>
<dbReference type="InterPro" id="IPR014009">
    <property type="entry name" value="PIK_FAT"/>
</dbReference>
<keyword evidence="6 16" id="KW-0723">Serine/threonine-protein kinase</keyword>
<dbReference type="EC" id="2.7.11.1" evidence="4 16"/>
<sequence length="3025" mass="334798">MSLVARNFQEIIELLESDKVKQRKEGVDSFREFLSIKSNFDALKVDRSVNWTTTLQSLFHLVILERNAVAVKATAVAQTRLEDGAELVAWTAERVHLLLSKKGVKALFNHLIQMVAVGGIVQVYALSYLRALRSMLSHPPHLEHLDERQWTDIVTMCFGGALGDRVRVGQELEDAEAMDVDENGRRKRALRVTSDDEREPTATRRTANPTETEMLRCIEMAFRSKSAPFLPYSRIIFTKFHRFLRQFSADTTAHLPALTALNLAFAELDLNDQLAMRELGGKLWQHVIALWTTKSPALKEQVIMALRYLLPFVSPNRDPAHYLVEPRLKALYEAVLSEPTLRSRENYELHVDQLRLGLEEDGGAEARRGAVNETRAFHSTTFRIGNDFTDKQAVGWAVLELGADSLARIHDLSDMAIPPPHGTPEGSGRNKRRKVEEPLAELVSSLSDTSLGATVLVFRLQLLLFLVERHWSSLHLSICQRILSALLPLLSQSDPQVQSWAFLVVAAIGHHDLPASAFNHHQPARERKVTQASPWDQIWTLALRKIANPDLSRVAAHTANVLLAHDRISPGPLATAIETLAKDLDVQGPNFPTDAVCTFLEWCIVLASSDVRLYRLRLSDKVFVWITNAWKPLDGLYRPHSWAHARPRSDPFAPSHLVSLIARVCSIDRAPRLPYDYVVPDCPIATMALDQCETAALRDYIDAKVPLYTRDETVVTKVRTPESVALSASAGAAEDPDHTTERRISVWLQRLLETLIGAGEEGGGGIDYWSLMSVETTRRHLDLASVALVVEGLFAFYKRREGKATIKAAADILSKLAPTIGLSKWSPLERAFLLGGLSLIFVPLPDYPPVPYPVLLDPGPASDLPRHLLPQRRKQSTEVDYASFELALLQTLWRETNTQAALEEITSVLTNLLSGATNANDLNDSDQAPPTTQASQRLRKAEKTQQDDDFGEMKVASRAAQILGPTGQLRSGMATMSATIRGLISGEMARSGTVGSVRLQGVIDAMVEADGAEAIVIAEQTFSAVRAGLVSLSMGQADDLLQHLGGELLPDYRFARDERFALLGLKFLECTASMWINVDDSGAAADLGGNARMLVAWYTNSLHRQVLASWRVRLRFTAFLDTYLAIDSTQELWDRGGQAARSGDGEAILPTGILPSMLSDRDFRVRFRASSSAPDLFTFLHINNLAAAPLFSDIKKHVETNLSEFEKVLTQIICHANIMIVSASRRRAPYNFLLARVCADAPEYTPQTEAVLQGAAERLGLNSLTNLYHLYARYATQLHYGQGERTPEPLPFRVCGYSSLRDARVAEFRQTASFWLSHPEGQDAYQKLCDVTKRSYQAGAVEAFPNAAALTLAKGFGRVVQQQDRVENVEAAVDALAAQAGCGDSYQVDNLFASLASDIAAELLSLLYEKEWPAIGGEDGLHPSLAYDPKVAQAFKAILALQDDVSLIEATPLYFDLPTVLAALDWLERKHTVFAHPSTLFAVIHELLDRVHRAPFVDFQRTKLIALALALALGGRHTSNTTILGLLTESLVILLPQPDLASLVVGMLQWSLRQWLGLSAEVVLQSGADLSANLVRAAHACKKLLDSPGTPQVYDLANALGEYLGKAVDDLVALHEPTVTEAYLLWPWSLIETSSLSLEALEGALSTSFAPVGKFSVVQALRGREDFADSPKRGLILWRLMESLFSSTAPETADCLALADLLYEAGGAVDAPALDQPSDLSSNEAGARIKDDSGIKLAIVAKVLDCLHHSDQTLVHKAFDTARLLFSVPSASTLFSIDNLPRSSSPLASTLSHKSLLRPSRLRSRAARQLQELKEDHRWLDAGQDYSSWVSDFVRLLADCRAESEPFYAQLDSLALANPSFAASILPHLVHSILFQAANAADSATRKQLSEYLGALLRNTTTSLECLSAIVELAASLRRHPRPDLADPLSNSDMWLDIPWTLLAEAAVKTGAYLTSLLFLELAHEYDGLFKPKEGGQAASRQLDNRGQEALYAIYAKIDEPDGFYGRQSSDVRKALVRRYHHENRWSEAFGVHGAEFESQDRRLSSSDSLPTAGVVQSLASFGFNRLAMSILAPARAEGGLDKQDIDAGLPYELAWRTDTWDVPIERSATSTSSASLYSALRAVRSGREAEALENVLNSTLVAEVNKLSTVSLDLPRPDIAAVSTVLALREVRRLSTLKLGDQLDPALTADLHHISPSFNFHQADHILSTRISILRGIRAAEQAEIIGDDFATALYRDASNVERACLVSLSAAARNSGHLQASMNAVTLANKLVETGSRADDVDEELAKVLWAQGEHSTAIALLESLSGRGLSKKALIWARLGEWMTEARLRGSREVLEGSFEPAARALDASYTPTERSQVFSSFAVFADNQYQEHSKVTQEKRQRFETYRRRKEHEFSEIQRALQSGRDSGASSHQLERSRTTAQQHLDEDERQLAQSQEMTNNMLQSALKNYASALAESDEHDDKILRFVALWLAHSDDDDLNKLLGPLIKTIPSHKFVFLAYQLSARLSKPARATPFSDTILKLVTKLCTDHPFHSIFPVNALRDAAGFSSSSRGRRSSTTPTDSNLSNRHRAQAANEVIDKVKRVRDLVTRVEAVELACEAYREWADVDLRAKNSGWTTGSKGIVKKGLLKITPSARILTHVRNLPIPVTSFNLPVDPTCAYDVKSFPTIVKYRDVFENAGGVNMPKIMWCVGDDGVEYKQLLKGNDDIRQDAVMEQVFTLVNTLLDRDESTRRRRLHIRTYKVVPLQNATGLIEFVKDTRALGSMIEPLYESLPSTYYRPREGRKKMQEFVKTSDPAETLANKDAAFKKILSRMPPMMRHLFFQQHKTPSLWFDMRLNYSRSVATTSIIGHVIGLGDRHVSNILMDTVKGELVAIDLGVAFDQGKRLPIPETVPFRLTQNLVDGFGHSGVEGVFRRCAEETLRVLRSRSNVLLTVLEVLKHDPLQTWAVSAAIVRRVQGSESRDADSIEDLPDDADRALSIVSGKLDTRLSVAYTVNQLIQEATDVQNLGRIFHGWQPYL</sequence>
<dbReference type="SUPFAM" id="SSF48371">
    <property type="entry name" value="ARM repeat"/>
    <property type="match status" value="1"/>
</dbReference>
<feature type="compositionally biased region" description="Basic and acidic residues" evidence="17">
    <location>
        <begin position="2417"/>
        <end position="2430"/>
    </location>
</feature>
<dbReference type="PANTHER" id="PTHR37079">
    <property type="entry name" value="SERINE/THREONINE-PROTEIN KINASE ATM"/>
    <property type="match status" value="1"/>
</dbReference>
<dbReference type="GO" id="GO:0006325">
    <property type="term" value="P:chromatin organization"/>
    <property type="evidence" value="ECO:0007669"/>
    <property type="project" value="UniProtKB-KW"/>
</dbReference>
<comment type="catalytic activity">
    <reaction evidence="15">
        <text>L-seryl-[protein] + ATP = O-phospho-L-seryl-[protein] + ADP + H(+)</text>
        <dbReference type="Rhea" id="RHEA:17989"/>
        <dbReference type="Rhea" id="RHEA-COMP:9863"/>
        <dbReference type="Rhea" id="RHEA-COMP:11604"/>
        <dbReference type="ChEBI" id="CHEBI:15378"/>
        <dbReference type="ChEBI" id="CHEBI:29999"/>
        <dbReference type="ChEBI" id="CHEBI:30616"/>
        <dbReference type="ChEBI" id="CHEBI:83421"/>
        <dbReference type="ChEBI" id="CHEBI:456216"/>
        <dbReference type="EC" id="2.7.11.1"/>
    </reaction>
</comment>
<feature type="compositionally biased region" description="Low complexity" evidence="17">
    <location>
        <begin position="2553"/>
        <end position="2568"/>
    </location>
</feature>
<comment type="subunit">
    <text evidence="3">Associates with DNA double-strand breaks.</text>
</comment>
<evidence type="ECO:0000256" key="17">
    <source>
        <dbReference type="SAM" id="MobiDB-lite"/>
    </source>
</evidence>
<keyword evidence="12 16" id="KW-0539">Nucleus</keyword>
<feature type="compositionally biased region" description="Polar residues" evidence="17">
    <location>
        <begin position="2404"/>
        <end position="2416"/>
    </location>
</feature>
<dbReference type="InterPro" id="IPR036940">
    <property type="entry name" value="PI3/4_kinase_cat_sf"/>
</dbReference>
<proteinExistence type="inferred from homology"/>
<feature type="domain" description="FATC" evidence="20">
    <location>
        <begin position="2993"/>
        <end position="3025"/>
    </location>
</feature>
<dbReference type="SMART" id="SM01343">
    <property type="entry name" value="FATC"/>
    <property type="match status" value="1"/>
</dbReference>
<dbReference type="Proteomes" id="UP000193467">
    <property type="component" value="Unassembled WGS sequence"/>
</dbReference>
<feature type="domain" description="FAT" evidence="19">
    <location>
        <begin position="1942"/>
        <end position="2549"/>
    </location>
</feature>
<dbReference type="InterPro" id="IPR038980">
    <property type="entry name" value="ATM_plant"/>
</dbReference>
<evidence type="ECO:0000313" key="22">
    <source>
        <dbReference type="Proteomes" id="UP000193467"/>
    </source>
</evidence>
<feature type="region of interest" description="Disordered" evidence="17">
    <location>
        <begin position="178"/>
        <end position="205"/>
    </location>
</feature>
<evidence type="ECO:0000256" key="8">
    <source>
        <dbReference type="ARBA" id="ARBA00022741"/>
    </source>
</evidence>
<dbReference type="InterPro" id="IPR018936">
    <property type="entry name" value="PI3/4_kinase_CS"/>
</dbReference>
<dbReference type="Pfam" id="PF02260">
    <property type="entry name" value="FATC"/>
    <property type="match status" value="1"/>
</dbReference>
<dbReference type="InterPro" id="IPR000403">
    <property type="entry name" value="PI3/4_kinase_cat_dom"/>
</dbReference>
<keyword evidence="16" id="KW-0156">Chromatin regulator</keyword>
<dbReference type="InParanoid" id="A0A1Y2EC36"/>
<keyword evidence="7 16" id="KW-0808">Transferase</keyword>
<evidence type="ECO:0000256" key="12">
    <source>
        <dbReference type="ARBA" id="ARBA00023242"/>
    </source>
</evidence>
<accession>A0A1Y2EC36</accession>
<dbReference type="InterPro" id="IPR016024">
    <property type="entry name" value="ARM-type_fold"/>
</dbReference>
<dbReference type="GO" id="GO:0000781">
    <property type="term" value="C:chromosome, telomeric region"/>
    <property type="evidence" value="ECO:0007669"/>
    <property type="project" value="UniProtKB-SubCell"/>
</dbReference>
<evidence type="ECO:0000256" key="2">
    <source>
        <dbReference type="ARBA" id="ARBA00010769"/>
    </source>
</evidence>
<evidence type="ECO:0000256" key="13">
    <source>
        <dbReference type="ARBA" id="ARBA00025079"/>
    </source>
</evidence>
<evidence type="ECO:0000256" key="9">
    <source>
        <dbReference type="ARBA" id="ARBA00022763"/>
    </source>
</evidence>
<dbReference type="FunCoup" id="A0A1Y2EC36">
    <property type="interactions" value="158"/>
</dbReference>
<dbReference type="PROSITE" id="PS00915">
    <property type="entry name" value="PI3_4_KINASE_1"/>
    <property type="match status" value="1"/>
</dbReference>
<comment type="caution">
    <text evidence="21">The sequence shown here is derived from an EMBL/GenBank/DDBJ whole genome shotgun (WGS) entry which is preliminary data.</text>
</comment>
<dbReference type="GO" id="GO:0035556">
    <property type="term" value="P:intracellular signal transduction"/>
    <property type="evidence" value="ECO:0007669"/>
    <property type="project" value="UniProtKB-ARBA"/>
</dbReference>
<reference evidence="21 22" key="1">
    <citation type="submission" date="2016-07" db="EMBL/GenBank/DDBJ databases">
        <title>Pervasive Adenine N6-methylation of Active Genes in Fungi.</title>
        <authorList>
            <consortium name="DOE Joint Genome Institute"/>
            <person name="Mondo S.J."/>
            <person name="Dannebaum R.O."/>
            <person name="Kuo R.C."/>
            <person name="Labutti K."/>
            <person name="Haridas S."/>
            <person name="Kuo A."/>
            <person name="Salamov A."/>
            <person name="Ahrendt S.R."/>
            <person name="Lipzen A."/>
            <person name="Sullivan W."/>
            <person name="Andreopoulos W.B."/>
            <person name="Clum A."/>
            <person name="Lindquist E."/>
            <person name="Daum C."/>
            <person name="Ramamoorthy G.K."/>
            <person name="Gryganskyi A."/>
            <person name="Culley D."/>
            <person name="Magnuson J.K."/>
            <person name="James T.Y."/>
            <person name="O'Malley M.A."/>
            <person name="Stajich J.E."/>
            <person name="Spatafora J.W."/>
            <person name="Visel A."/>
            <person name="Grigoriev I.V."/>
        </authorList>
    </citation>
    <scope>NUCLEOTIDE SEQUENCE [LARGE SCALE GENOMIC DNA]</scope>
    <source>
        <strain evidence="21 22">62-1032</strain>
    </source>
</reference>
<name>A0A1Y2EC36_9BASI</name>
<dbReference type="OrthoDB" id="381190at2759"/>
<keyword evidence="11 16" id="KW-0067">ATP-binding</keyword>
<dbReference type="PROSITE" id="PS00916">
    <property type="entry name" value="PI3_4_KINASE_2"/>
    <property type="match status" value="1"/>
</dbReference>
<feature type="region of interest" description="Disordered" evidence="17">
    <location>
        <begin position="414"/>
        <end position="434"/>
    </location>
</feature>
<evidence type="ECO:0000313" key="21">
    <source>
        <dbReference type="EMBL" id="ORY69128.1"/>
    </source>
</evidence>
<evidence type="ECO:0000256" key="6">
    <source>
        <dbReference type="ARBA" id="ARBA00022527"/>
    </source>
</evidence>
<dbReference type="Pfam" id="PF02259">
    <property type="entry name" value="FAT"/>
    <property type="match status" value="1"/>
</dbReference>
<dbReference type="GO" id="GO:0005634">
    <property type="term" value="C:nucleus"/>
    <property type="evidence" value="ECO:0007669"/>
    <property type="project" value="UniProtKB-SubCell"/>
</dbReference>
<dbReference type="InterPro" id="IPR011009">
    <property type="entry name" value="Kinase-like_dom_sf"/>
</dbReference>
<dbReference type="GO" id="GO:0006281">
    <property type="term" value="P:DNA repair"/>
    <property type="evidence" value="ECO:0007669"/>
    <property type="project" value="InterPro"/>
</dbReference>
<dbReference type="CDD" id="cd05171">
    <property type="entry name" value="PIKKc_ATM"/>
    <property type="match status" value="1"/>
</dbReference>
<dbReference type="PROSITE" id="PS50290">
    <property type="entry name" value="PI3_4_KINASE_3"/>
    <property type="match status" value="1"/>
</dbReference>
<comment type="function">
    <text evidence="13 16">Serine/threonine protein kinase which activates checkpoint signaling upon genotoxic stresses such as ionizing radiation (IR), ultraviolet light (UV), or DNA replication stalling, thereby acting as a DNA damage sensor. Recognizes the substrate consensus sequence [ST]-Q. Phosphorylates histone H2A to form H2AS128ph (gamma-H2A) at sites of DNA damage, involved in the regulation of DNA damage response mechanism. Required for the control of telomere length and genome stability.</text>
</comment>
<keyword evidence="22" id="KW-1185">Reference proteome</keyword>
<evidence type="ECO:0000256" key="1">
    <source>
        <dbReference type="ARBA" id="ARBA00004123"/>
    </source>
</evidence>
<feature type="compositionally biased region" description="Polar residues" evidence="17">
    <location>
        <begin position="918"/>
        <end position="936"/>
    </location>
</feature>
<dbReference type="PROSITE" id="PS51190">
    <property type="entry name" value="FATC"/>
    <property type="match status" value="1"/>
</dbReference>
<dbReference type="GO" id="GO:0004674">
    <property type="term" value="F:protein serine/threonine kinase activity"/>
    <property type="evidence" value="ECO:0007669"/>
    <property type="project" value="UniProtKB-KW"/>
</dbReference>
<dbReference type="Gene3D" id="1.10.1070.11">
    <property type="entry name" value="Phosphatidylinositol 3-/4-kinase, catalytic domain"/>
    <property type="match status" value="1"/>
</dbReference>
<dbReference type="InterPro" id="IPR003151">
    <property type="entry name" value="PIK-rel_kinase_FAT"/>
</dbReference>
<evidence type="ECO:0000259" key="20">
    <source>
        <dbReference type="PROSITE" id="PS51190"/>
    </source>
</evidence>
<evidence type="ECO:0000259" key="18">
    <source>
        <dbReference type="PROSITE" id="PS50290"/>
    </source>
</evidence>